<evidence type="ECO:0000313" key="1">
    <source>
        <dbReference type="EMBL" id="CAB4154712.1"/>
    </source>
</evidence>
<gene>
    <name evidence="3" type="ORF">UFOVP1307_101</name>
    <name evidence="1" type="ORF">UFOVP651_22</name>
    <name evidence="2" type="ORF">UFOVP902_101</name>
</gene>
<sequence>MINNIEQIKTLLNYSEPGDFYMLYVLKRKKDQPVGERDNHQSVRTIKTYCIESIDHLERRYEEIMQLCEMFKARAYIHIQKQNHRDVSLSMMVALAQRIQDGNLQQQGLFESVVGQVKTQEKRWIVDIDTKDEIEIHRAVHIVDSVRPEGPKIEAVIPTKNGYHLITGRFDVLEFKRKMSQFSQLNEVPDIQKKNPTLLYYPNSLEQ</sequence>
<dbReference type="EMBL" id="LR796625">
    <property type="protein sequence ID" value="CAB4154712.1"/>
    <property type="molecule type" value="Genomic_DNA"/>
</dbReference>
<organism evidence="2">
    <name type="scientific">uncultured Caudovirales phage</name>
    <dbReference type="NCBI Taxonomy" id="2100421"/>
    <lineage>
        <taxon>Viruses</taxon>
        <taxon>Duplodnaviria</taxon>
        <taxon>Heunggongvirae</taxon>
        <taxon>Uroviricota</taxon>
        <taxon>Caudoviricetes</taxon>
        <taxon>Peduoviridae</taxon>
        <taxon>Maltschvirus</taxon>
        <taxon>Maltschvirus maltsch</taxon>
    </lineage>
</organism>
<accession>A0A6J5PN08</accession>
<dbReference type="EMBL" id="LR797270">
    <property type="protein sequence ID" value="CAB4198462.1"/>
    <property type="molecule type" value="Genomic_DNA"/>
</dbReference>
<reference evidence="2" key="1">
    <citation type="submission" date="2020-05" db="EMBL/GenBank/DDBJ databases">
        <authorList>
            <person name="Chiriac C."/>
            <person name="Salcher M."/>
            <person name="Ghai R."/>
            <person name="Kavagutti S V."/>
        </authorList>
    </citation>
    <scope>NUCLEOTIDE SEQUENCE</scope>
</reference>
<dbReference type="EMBL" id="LR796859">
    <property type="protein sequence ID" value="CAB4170751.1"/>
    <property type="molecule type" value="Genomic_DNA"/>
</dbReference>
<name>A0A6J5PN08_9CAUD</name>
<evidence type="ECO:0000313" key="2">
    <source>
        <dbReference type="EMBL" id="CAB4170751.1"/>
    </source>
</evidence>
<protein>
    <submittedName>
        <fullName evidence="2">Uncharacterized protein</fullName>
    </submittedName>
</protein>
<proteinExistence type="predicted"/>
<evidence type="ECO:0000313" key="3">
    <source>
        <dbReference type="EMBL" id="CAB4198462.1"/>
    </source>
</evidence>